<dbReference type="Gene3D" id="3.20.20.150">
    <property type="entry name" value="Divalent-metal-dependent TIM barrel enzymes"/>
    <property type="match status" value="1"/>
</dbReference>
<dbReference type="EMBL" id="CP036272">
    <property type="protein sequence ID" value="QDT58468.1"/>
    <property type="molecule type" value="Genomic_DNA"/>
</dbReference>
<dbReference type="InterPro" id="IPR050417">
    <property type="entry name" value="Sugar_Epim/Isomerase"/>
</dbReference>
<dbReference type="Pfam" id="PF01261">
    <property type="entry name" value="AP_endonuc_2"/>
    <property type="match status" value="1"/>
</dbReference>
<dbReference type="EC" id="3.1.21.2" evidence="4"/>
<evidence type="ECO:0000256" key="2">
    <source>
        <dbReference type="SAM" id="SignalP"/>
    </source>
</evidence>
<dbReference type="InterPro" id="IPR036237">
    <property type="entry name" value="Xyl_isomerase-like_sf"/>
</dbReference>
<feature type="domain" description="Xylose isomerase-like TIM barrel" evidence="3">
    <location>
        <begin position="57"/>
        <end position="293"/>
    </location>
</feature>
<evidence type="ECO:0000256" key="1">
    <source>
        <dbReference type="ARBA" id="ARBA00023235"/>
    </source>
</evidence>
<dbReference type="PROSITE" id="PS51257">
    <property type="entry name" value="PROKAR_LIPOPROTEIN"/>
    <property type="match status" value="1"/>
</dbReference>
<gene>
    <name evidence="4" type="primary">nfo</name>
    <name evidence="4" type="ORF">SV7mr_09610</name>
</gene>
<keyword evidence="5" id="KW-1185">Reference proteome</keyword>
<protein>
    <submittedName>
        <fullName evidence="4">Endonuclease 4</fullName>
        <ecNumber evidence="4">3.1.21.2</ecNumber>
    </submittedName>
</protein>
<keyword evidence="1" id="KW-0413">Isomerase</keyword>
<feature type="chain" id="PRO_5021922925" evidence="2">
    <location>
        <begin position="28"/>
        <end position="303"/>
    </location>
</feature>
<dbReference type="InterPro" id="IPR013022">
    <property type="entry name" value="Xyl_isomerase-like_TIM-brl"/>
</dbReference>
<dbReference type="RefSeq" id="WP_145269642.1">
    <property type="nucleotide sequence ID" value="NZ_CP036272.1"/>
</dbReference>
<dbReference type="OrthoDB" id="9782669at2"/>
<keyword evidence="2" id="KW-0732">Signal</keyword>
<dbReference type="PANTHER" id="PTHR43489:SF7">
    <property type="entry name" value="3-DEHYDRO-D-GULOSIDE 4-EPIMERASE-RELATED"/>
    <property type="match status" value="1"/>
</dbReference>
<proteinExistence type="predicted"/>
<organism evidence="4 5">
    <name type="scientific">Stieleria bergensis</name>
    <dbReference type="NCBI Taxonomy" id="2528025"/>
    <lineage>
        <taxon>Bacteria</taxon>
        <taxon>Pseudomonadati</taxon>
        <taxon>Planctomycetota</taxon>
        <taxon>Planctomycetia</taxon>
        <taxon>Pirellulales</taxon>
        <taxon>Pirellulaceae</taxon>
        <taxon>Stieleria</taxon>
    </lineage>
</organism>
<dbReference type="SUPFAM" id="SSF51658">
    <property type="entry name" value="Xylose isomerase-like"/>
    <property type="match status" value="1"/>
</dbReference>
<evidence type="ECO:0000313" key="4">
    <source>
        <dbReference type="EMBL" id="QDT58468.1"/>
    </source>
</evidence>
<keyword evidence="4" id="KW-0540">Nuclease</keyword>
<dbReference type="AlphaFoldDB" id="A0A517SQR8"/>
<evidence type="ECO:0000313" key="5">
    <source>
        <dbReference type="Proteomes" id="UP000315003"/>
    </source>
</evidence>
<evidence type="ECO:0000259" key="3">
    <source>
        <dbReference type="Pfam" id="PF01261"/>
    </source>
</evidence>
<dbReference type="PANTHER" id="PTHR43489">
    <property type="entry name" value="ISOMERASE"/>
    <property type="match status" value="1"/>
</dbReference>
<reference evidence="4 5" key="1">
    <citation type="submission" date="2019-02" db="EMBL/GenBank/DDBJ databases">
        <title>Deep-cultivation of Planctomycetes and their phenomic and genomic characterization uncovers novel biology.</title>
        <authorList>
            <person name="Wiegand S."/>
            <person name="Jogler M."/>
            <person name="Boedeker C."/>
            <person name="Pinto D."/>
            <person name="Vollmers J."/>
            <person name="Rivas-Marin E."/>
            <person name="Kohn T."/>
            <person name="Peeters S.H."/>
            <person name="Heuer A."/>
            <person name="Rast P."/>
            <person name="Oberbeckmann S."/>
            <person name="Bunk B."/>
            <person name="Jeske O."/>
            <person name="Meyerdierks A."/>
            <person name="Storesund J.E."/>
            <person name="Kallscheuer N."/>
            <person name="Luecker S."/>
            <person name="Lage O.M."/>
            <person name="Pohl T."/>
            <person name="Merkel B.J."/>
            <person name="Hornburger P."/>
            <person name="Mueller R.-W."/>
            <person name="Bruemmer F."/>
            <person name="Labrenz M."/>
            <person name="Spormann A.M."/>
            <person name="Op den Camp H."/>
            <person name="Overmann J."/>
            <person name="Amann R."/>
            <person name="Jetten M.S.M."/>
            <person name="Mascher T."/>
            <person name="Medema M.H."/>
            <person name="Devos D.P."/>
            <person name="Kaster A.-K."/>
            <person name="Ovreas L."/>
            <person name="Rohde M."/>
            <person name="Galperin M.Y."/>
            <person name="Jogler C."/>
        </authorList>
    </citation>
    <scope>NUCLEOTIDE SEQUENCE [LARGE SCALE GENOMIC DNA]</scope>
    <source>
        <strain evidence="4 5">SV_7m_r</strain>
    </source>
</reference>
<sequence precursor="true">MRRRTMIQATLAAGIAGCALSKPSLVAADEAAKQVPWIRKTLKIGMIGVKGSLEDKFNAALEAGFEGVEVNVPGINVDEINAAAKATGIVIDGSVGGTHWNIRHSDPKPEVRAKALDNLIRGIEETAAVGGDSCLLVVGHGKDGTQEEVAQRSRENILKALPTAEKHNVSILVENVWNHFLYDHGGDHTQSVKPLADYIDSFDSPLVGLQYDLGNHWKYGDTAQWVRDLGPRIKKLDIKGFSRANNRFTKVTEGDVNWPAIEKALRDIGFVGWCAAEVGGGDLNRLKEVAANMEAALNCTKNA</sequence>
<name>A0A517SQR8_9BACT</name>
<accession>A0A517SQR8</accession>
<keyword evidence="4" id="KW-0378">Hydrolase</keyword>
<dbReference type="Proteomes" id="UP000315003">
    <property type="component" value="Chromosome"/>
</dbReference>
<feature type="signal peptide" evidence="2">
    <location>
        <begin position="1"/>
        <end position="27"/>
    </location>
</feature>
<dbReference type="GO" id="GO:0008833">
    <property type="term" value="F:deoxyribonuclease IV (phage-T4-induced) activity"/>
    <property type="evidence" value="ECO:0007669"/>
    <property type="project" value="UniProtKB-EC"/>
</dbReference>
<dbReference type="GO" id="GO:0016853">
    <property type="term" value="F:isomerase activity"/>
    <property type="evidence" value="ECO:0007669"/>
    <property type="project" value="UniProtKB-KW"/>
</dbReference>
<keyword evidence="4" id="KW-0255">Endonuclease</keyword>